<dbReference type="Gene3D" id="2.115.10.20">
    <property type="entry name" value="Glycosyl hydrolase domain, family 43"/>
    <property type="match status" value="1"/>
</dbReference>
<dbReference type="Proteomes" id="UP000243723">
    <property type="component" value="Unassembled WGS sequence"/>
</dbReference>
<keyword evidence="7" id="KW-0732">Signal</keyword>
<dbReference type="GO" id="GO:0005975">
    <property type="term" value="P:carbohydrate metabolic process"/>
    <property type="evidence" value="ECO:0007669"/>
    <property type="project" value="InterPro"/>
</dbReference>
<dbReference type="InterPro" id="IPR023296">
    <property type="entry name" value="Glyco_hydro_beta-prop_sf"/>
</dbReference>
<feature type="domain" description="Beta-xylosidase C-terminal Concanavalin A-like" evidence="8">
    <location>
        <begin position="348"/>
        <end position="553"/>
    </location>
</feature>
<dbReference type="Pfam" id="PF17851">
    <property type="entry name" value="GH43_C2"/>
    <property type="match status" value="1"/>
</dbReference>
<evidence type="ECO:0000313" key="10">
    <source>
        <dbReference type="Proteomes" id="UP000243723"/>
    </source>
</evidence>
<evidence type="ECO:0000256" key="5">
    <source>
        <dbReference type="PIRSR" id="PIRSR606710-2"/>
    </source>
</evidence>
<name>A0A2P7ZCS6_9PEZI</name>
<dbReference type="Pfam" id="PF04616">
    <property type="entry name" value="Glyco_hydro_43"/>
    <property type="match status" value="1"/>
</dbReference>
<dbReference type="InterPro" id="IPR013320">
    <property type="entry name" value="ConA-like_dom_sf"/>
</dbReference>
<evidence type="ECO:0000256" key="1">
    <source>
        <dbReference type="ARBA" id="ARBA00009865"/>
    </source>
</evidence>
<dbReference type="EMBL" id="NHZQ01000236">
    <property type="protein sequence ID" value="PSK45991.1"/>
    <property type="molecule type" value="Genomic_DNA"/>
</dbReference>
<comment type="caution">
    <text evidence="9">The sequence shown here is derived from an EMBL/GenBank/DDBJ whole genome shotgun (WGS) entry which is preliminary data.</text>
</comment>
<evidence type="ECO:0000259" key="8">
    <source>
        <dbReference type="Pfam" id="PF17851"/>
    </source>
</evidence>
<feature type="active site" description="Proton acceptor" evidence="4">
    <location>
        <position position="38"/>
    </location>
</feature>
<dbReference type="Gene3D" id="2.60.120.200">
    <property type="match status" value="1"/>
</dbReference>
<proteinExistence type="inferred from homology"/>
<comment type="similarity">
    <text evidence="1 6">Belongs to the glycosyl hydrolase 43 family.</text>
</comment>
<evidence type="ECO:0000256" key="4">
    <source>
        <dbReference type="PIRSR" id="PIRSR606710-1"/>
    </source>
</evidence>
<dbReference type="PANTHER" id="PTHR42812:SF17">
    <property type="entry name" value="BETA-XYLOSIDASE C-TERMINAL CONCANAVALIN A-LIKE DOMAIN-CONTAINING PROTEIN-RELATED"/>
    <property type="match status" value="1"/>
</dbReference>
<dbReference type="CDD" id="cd18833">
    <property type="entry name" value="GH43_PcXyl-like"/>
    <property type="match status" value="1"/>
</dbReference>
<dbReference type="OrthoDB" id="408373at2759"/>
<reference evidence="9 10" key="1">
    <citation type="submission" date="2017-05" db="EMBL/GenBank/DDBJ databases">
        <title>Draft genome sequence of Elsinoe australis.</title>
        <authorList>
            <person name="Cheng Q."/>
        </authorList>
    </citation>
    <scope>NUCLEOTIDE SEQUENCE [LARGE SCALE GENOMIC DNA]</scope>
    <source>
        <strain evidence="9 10">NL1</strain>
    </source>
</reference>
<dbReference type="InterPro" id="IPR006710">
    <property type="entry name" value="Glyco_hydro_43"/>
</dbReference>
<dbReference type="STRING" id="40998.A0A2P7ZCS6"/>
<accession>A0A2P7ZCS6</accession>
<dbReference type="GO" id="GO:0004553">
    <property type="term" value="F:hydrolase activity, hydrolyzing O-glycosyl compounds"/>
    <property type="evidence" value="ECO:0007669"/>
    <property type="project" value="InterPro"/>
</dbReference>
<evidence type="ECO:0000313" key="9">
    <source>
        <dbReference type="EMBL" id="PSK45991.1"/>
    </source>
</evidence>
<feature type="active site" description="Proton donor" evidence="4">
    <location>
        <position position="200"/>
    </location>
</feature>
<evidence type="ECO:0000256" key="7">
    <source>
        <dbReference type="SAM" id="SignalP"/>
    </source>
</evidence>
<gene>
    <name evidence="9" type="ORF">B9Z65_4959</name>
</gene>
<sequence length="568" mass="61618">MFFSTLFGLLGISVIVASSPIQSNSTFRNPILPGWHSDPSCVNVDNTFFCATSTFLLTPGIPIYASKDLVNWRLASHVLTRPSQLTKYNTSTDQNDGIFAPTLRYHDGTFHVITIYVTRTGGDGSPGGVIFHTSDPFTSASWSDPVVFAAPSIDPDLYWDASGQAYVTQAGISQNTIDLTTGALGPNVPLWNGTGGAFPEGPHVYDRPDAKYLLIAEGGTELNHSVTIARSQNISGPYQGYEGNPILTARGTPNYFQTVGHADLFQDANKNWWCVALSTRSGPEWVNYPMGRETVLTPARWDEGEWPVIDPVFGEQQGWPLPAQTRDVPGEGEFLGDKEDVRFEVGGKLPKTLSYWRWPGEGLVEVVENQGQGRLRIRPSKTLTQTDADLTVGQNGLGLVLRLQEHTLFTFSVDLEFDPKTPGDEAGVTAWLTQRQHIDLGVVLLGEKQLPTLRLRTTGTNTTFGLQPDILKPLPESCRGGRVKLIIQPKNDTHYTFSAGSPGHGETVVVGTAPSTIVSGGSGPFTGTLVGAYALSNGGNGTAPAYVNRWKYRGDAQKIDTNRVVPVL</sequence>
<evidence type="ECO:0000256" key="3">
    <source>
        <dbReference type="ARBA" id="ARBA00023295"/>
    </source>
</evidence>
<dbReference type="SUPFAM" id="SSF75005">
    <property type="entry name" value="Arabinanase/levansucrase/invertase"/>
    <property type="match status" value="1"/>
</dbReference>
<feature type="signal peptide" evidence="7">
    <location>
        <begin position="1"/>
        <end position="18"/>
    </location>
</feature>
<dbReference type="PANTHER" id="PTHR42812">
    <property type="entry name" value="BETA-XYLOSIDASE"/>
    <property type="match status" value="1"/>
</dbReference>
<evidence type="ECO:0000256" key="6">
    <source>
        <dbReference type="RuleBase" id="RU361187"/>
    </source>
</evidence>
<organism evidence="9 10">
    <name type="scientific">Elsinoe australis</name>
    <dbReference type="NCBI Taxonomy" id="40998"/>
    <lineage>
        <taxon>Eukaryota</taxon>
        <taxon>Fungi</taxon>
        <taxon>Dikarya</taxon>
        <taxon>Ascomycota</taxon>
        <taxon>Pezizomycotina</taxon>
        <taxon>Dothideomycetes</taxon>
        <taxon>Dothideomycetidae</taxon>
        <taxon>Myriangiales</taxon>
        <taxon>Elsinoaceae</taxon>
        <taxon>Elsinoe</taxon>
    </lineage>
</organism>
<keyword evidence="3 6" id="KW-0326">Glycosidase</keyword>
<keyword evidence="10" id="KW-1185">Reference proteome</keyword>
<evidence type="ECO:0000256" key="2">
    <source>
        <dbReference type="ARBA" id="ARBA00022801"/>
    </source>
</evidence>
<feature type="chain" id="PRO_5015202223" description="Beta-xylosidase C-terminal Concanavalin A-like domain-containing protein" evidence="7">
    <location>
        <begin position="19"/>
        <end position="568"/>
    </location>
</feature>
<dbReference type="InterPro" id="IPR041542">
    <property type="entry name" value="GH43_C2"/>
</dbReference>
<feature type="site" description="Important for catalytic activity, responsible for pKa modulation of the active site Glu and correct orientation of both the proton donor and substrate" evidence="5">
    <location>
        <position position="154"/>
    </location>
</feature>
<dbReference type="SUPFAM" id="SSF49899">
    <property type="entry name" value="Concanavalin A-like lectins/glucanases"/>
    <property type="match status" value="1"/>
</dbReference>
<dbReference type="AlphaFoldDB" id="A0A2P7ZCS6"/>
<dbReference type="InterPro" id="IPR051795">
    <property type="entry name" value="Glycosyl_Hydrlase_43"/>
</dbReference>
<keyword evidence="2 6" id="KW-0378">Hydrolase</keyword>
<protein>
    <recommendedName>
        <fullName evidence="8">Beta-xylosidase C-terminal Concanavalin A-like domain-containing protein</fullName>
    </recommendedName>
</protein>